<dbReference type="GO" id="GO:0005509">
    <property type="term" value="F:calcium ion binding"/>
    <property type="evidence" value="ECO:0007669"/>
    <property type="project" value="InterPro"/>
</dbReference>
<feature type="signal peptide" evidence="10">
    <location>
        <begin position="1"/>
        <end position="27"/>
    </location>
</feature>
<dbReference type="InterPro" id="IPR001382">
    <property type="entry name" value="Glyco_hydro_47"/>
</dbReference>
<dbReference type="InterPro" id="IPR012341">
    <property type="entry name" value="6hp_glycosidase-like_sf"/>
</dbReference>
<comment type="pathway">
    <text evidence="2">Protein modification; protein glycosylation.</text>
</comment>
<dbReference type="GO" id="GO:0036503">
    <property type="term" value="P:ERAD pathway"/>
    <property type="evidence" value="ECO:0007669"/>
    <property type="project" value="UniProtKB-ARBA"/>
</dbReference>
<dbReference type="PANTHER" id="PTHR11742:SF49">
    <property type="entry name" value="ALPHA-1,2-MANNOSIDASE"/>
    <property type="match status" value="1"/>
</dbReference>
<dbReference type="Gene3D" id="1.50.10.10">
    <property type="match status" value="1"/>
</dbReference>
<evidence type="ECO:0000256" key="8">
    <source>
        <dbReference type="PIRSR" id="PIRSR601382-3"/>
    </source>
</evidence>
<dbReference type="GO" id="GO:0004571">
    <property type="term" value="F:mannosyl-oligosaccharide 1,2-alpha-mannosidase activity"/>
    <property type="evidence" value="ECO:0007669"/>
    <property type="project" value="InterPro"/>
</dbReference>
<evidence type="ECO:0000256" key="3">
    <source>
        <dbReference type="ARBA" id="ARBA00007658"/>
    </source>
</evidence>
<dbReference type="KEGG" id="abe:ARB_03253"/>
<dbReference type="PANTHER" id="PTHR11742">
    <property type="entry name" value="MANNOSYL-OLIGOSACCHARIDE ALPHA-1,2-MANNOSIDASE-RELATED"/>
    <property type="match status" value="1"/>
</dbReference>
<dbReference type="Proteomes" id="UP000008866">
    <property type="component" value="Unassembled WGS sequence"/>
</dbReference>
<dbReference type="GeneID" id="9524664"/>
<dbReference type="GO" id="GO:0005975">
    <property type="term" value="P:carbohydrate metabolic process"/>
    <property type="evidence" value="ECO:0007669"/>
    <property type="project" value="InterPro"/>
</dbReference>
<feature type="active site" evidence="6">
    <location>
        <position position="311"/>
    </location>
</feature>
<feature type="active site" description="Proton donor" evidence="6">
    <location>
        <position position="430"/>
    </location>
</feature>
<comment type="similarity">
    <text evidence="3 9">Belongs to the glycosyl hydrolase 47 family.</text>
</comment>
<dbReference type="AlphaFoldDB" id="D4B464"/>
<name>D4B464_ARTBC</name>
<evidence type="ECO:0000313" key="11">
    <source>
        <dbReference type="EMBL" id="EFE29912.1"/>
    </source>
</evidence>
<evidence type="ECO:0000256" key="10">
    <source>
        <dbReference type="SAM" id="SignalP"/>
    </source>
</evidence>
<dbReference type="eggNOG" id="KOG2204">
    <property type="taxonomic scope" value="Eukaryota"/>
</dbReference>
<dbReference type="EMBL" id="ABSU01000034">
    <property type="protein sequence ID" value="EFE29912.1"/>
    <property type="molecule type" value="Genomic_DNA"/>
</dbReference>
<evidence type="ECO:0000256" key="4">
    <source>
        <dbReference type="ARBA" id="ARBA00022801"/>
    </source>
</evidence>
<keyword evidence="12" id="KW-1185">Reference proteome</keyword>
<reference evidence="12" key="1">
    <citation type="journal article" date="2011" name="Genome Biol.">
        <title>Comparative and functional genomics provide insights into the pathogenicity of dermatophytic fungi.</title>
        <authorList>
            <person name="Burmester A."/>
            <person name="Shelest E."/>
            <person name="Gloeckner G."/>
            <person name="Heddergott C."/>
            <person name="Schindler S."/>
            <person name="Staib P."/>
            <person name="Heidel A."/>
            <person name="Felder M."/>
            <person name="Petzold A."/>
            <person name="Szafranski K."/>
            <person name="Feuermann M."/>
            <person name="Pedruzzi I."/>
            <person name="Priebe S."/>
            <person name="Groth M."/>
            <person name="Winkler R."/>
            <person name="Li W."/>
            <person name="Kniemeyer O."/>
            <person name="Schroeckh V."/>
            <person name="Hertweck C."/>
            <person name="Hube B."/>
            <person name="White T.C."/>
            <person name="Platzer M."/>
            <person name="Guthke R."/>
            <person name="Heitman J."/>
            <person name="Woestemeyer J."/>
            <person name="Zipfel P.F."/>
            <person name="Monod M."/>
            <person name="Brakhage A.A."/>
        </authorList>
    </citation>
    <scope>NUCLEOTIDE SEQUENCE [LARGE SCALE GENOMIC DNA]</scope>
    <source>
        <strain evidence="12">ATCC MYA-4681 / CBS 112371</strain>
    </source>
</reference>
<comment type="caution">
    <text evidence="11">The sequence shown here is derived from an EMBL/GenBank/DDBJ whole genome shotgun (WGS) entry which is preliminary data.</text>
</comment>
<evidence type="ECO:0000313" key="12">
    <source>
        <dbReference type="Proteomes" id="UP000008866"/>
    </source>
</evidence>
<dbReference type="InterPro" id="IPR050749">
    <property type="entry name" value="Glycosyl_Hydrolase_47"/>
</dbReference>
<organism evidence="11 12">
    <name type="scientific">Arthroderma benhamiae (strain ATCC MYA-4681 / CBS 112371)</name>
    <name type="common">Trichophyton mentagrophytes</name>
    <dbReference type="NCBI Taxonomy" id="663331"/>
    <lineage>
        <taxon>Eukaryota</taxon>
        <taxon>Fungi</taxon>
        <taxon>Dikarya</taxon>
        <taxon>Ascomycota</taxon>
        <taxon>Pezizomycotina</taxon>
        <taxon>Eurotiomycetes</taxon>
        <taxon>Eurotiomycetidae</taxon>
        <taxon>Onygenales</taxon>
        <taxon>Arthrodermataceae</taxon>
        <taxon>Trichophyton</taxon>
    </lineage>
</organism>
<keyword evidence="4 9" id="KW-0378">Hydrolase</keyword>
<evidence type="ECO:0000256" key="2">
    <source>
        <dbReference type="ARBA" id="ARBA00004922"/>
    </source>
</evidence>
<evidence type="ECO:0000256" key="5">
    <source>
        <dbReference type="ARBA" id="ARBA00023157"/>
    </source>
</evidence>
<dbReference type="UniPathway" id="UPA00378"/>
<feature type="disulfide bond" evidence="8">
    <location>
        <begin position="387"/>
        <end position="416"/>
    </location>
</feature>
<evidence type="ECO:0000256" key="6">
    <source>
        <dbReference type="PIRSR" id="PIRSR601382-1"/>
    </source>
</evidence>
<accession>D4B464</accession>
<protein>
    <recommendedName>
        <fullName evidence="9">alpha-1,2-Mannosidase</fullName>
        <ecNumber evidence="9">3.2.1.-</ecNumber>
    </recommendedName>
</protein>
<dbReference type="HOGENOM" id="CLU_003818_0_0_1"/>
<evidence type="ECO:0000256" key="7">
    <source>
        <dbReference type="PIRSR" id="PIRSR601382-2"/>
    </source>
</evidence>
<feature type="active site" description="Proton donor" evidence="6">
    <location>
        <position position="173"/>
    </location>
</feature>
<dbReference type="InterPro" id="IPR036026">
    <property type="entry name" value="Seven-hairpin_glycosidases"/>
</dbReference>
<dbReference type="SUPFAM" id="SSF48225">
    <property type="entry name" value="Seven-hairpin glycosidases"/>
    <property type="match status" value="1"/>
</dbReference>
<dbReference type="PRINTS" id="PR00747">
    <property type="entry name" value="GLYHDRLASE47"/>
</dbReference>
<feature type="chain" id="PRO_5003054671" description="alpha-1,2-Mannosidase" evidence="10">
    <location>
        <begin position="28"/>
        <end position="586"/>
    </location>
</feature>
<dbReference type="EC" id="3.2.1.-" evidence="9"/>
<evidence type="ECO:0000256" key="1">
    <source>
        <dbReference type="ARBA" id="ARBA00001913"/>
    </source>
</evidence>
<keyword evidence="7" id="KW-0479">Metal-binding</keyword>
<dbReference type="OMA" id="WRMFKNI"/>
<keyword evidence="7" id="KW-0106">Calcium</keyword>
<feature type="active site" evidence="6">
    <location>
        <position position="491"/>
    </location>
</feature>
<dbReference type="Pfam" id="PF01532">
    <property type="entry name" value="Glyco_hydro_47"/>
    <property type="match status" value="1"/>
</dbReference>
<keyword evidence="9" id="KW-0326">Glycosidase</keyword>
<gene>
    <name evidence="11" type="ORF">ARB_03253</name>
</gene>
<dbReference type="RefSeq" id="XP_003010552.1">
    <property type="nucleotide sequence ID" value="XM_003010506.1"/>
</dbReference>
<dbReference type="GO" id="GO:0005783">
    <property type="term" value="C:endoplasmic reticulum"/>
    <property type="evidence" value="ECO:0007669"/>
    <property type="project" value="TreeGrafter"/>
</dbReference>
<proteinExistence type="inferred from homology"/>
<feature type="binding site" evidence="7">
    <location>
        <position position="577"/>
    </location>
    <ligand>
        <name>Ca(2+)</name>
        <dbReference type="ChEBI" id="CHEBI:29108"/>
    </ligand>
</feature>
<evidence type="ECO:0000256" key="9">
    <source>
        <dbReference type="RuleBase" id="RU361193"/>
    </source>
</evidence>
<sequence>MGFIRRRLILPLLLSSIFLLCLLRSNSVISNGSASTHRHRHYGHWWKEYAQDHPVTSMIPLPTQSPADIPTIQHDFEKEDAAAKAVRENRRDAIKSAFLHSWNGYKKHAWGMDEVGPLSGKSKDTFGGWGATLIDSLDTLWIMGLKKEFEEAVVAVSRVDFSATDTLTLNIFEITIRYLGGLLAAHDLTNGAYPVLLEKAIELGDLLYIAFDTPNRMPVLRWFWLASKEKRDQDASNINVLAELGSLSVEFTRLTQLTGDPKYYDAIQRITNVLDKNQDYTALPGLWPISIDALTPNFMSDNRFSFGGLADSLYEYLPKLTQLKEYLMLGGRSSQYRIMYEKAIHVAKKHMFFRPMTENGDDILISGTVRARGRSINLEPDSQHLTCFAGGMVAIGSKIFDRPDELDIGKKLVEGCIWAYRSMPSGVMPEAFRAVPCFDEHVGCSWKIREWLNSEDDDQQPIEELKRRAKERGIYPGFKDISSPAYHLRPEAIESVFILYRITGDTSLQDKGWEMFTAIDRMTKTKFGYGAVEDVTAAHPIITDEMESFWTGETLKYFYLLFSEPDLISLDKYIFNTEAHPLLRPS</sequence>
<keyword evidence="10" id="KW-0732">Signal</keyword>
<keyword evidence="5 8" id="KW-1015">Disulfide bond</keyword>
<dbReference type="STRING" id="663331.D4B464"/>
<dbReference type="GO" id="GO:0016020">
    <property type="term" value="C:membrane"/>
    <property type="evidence" value="ECO:0007669"/>
    <property type="project" value="InterPro"/>
</dbReference>
<dbReference type="FunFam" id="1.50.10.10:FF:000037">
    <property type="entry name" value="alpha-1,2-Mannosidase"/>
    <property type="match status" value="1"/>
</dbReference>
<comment type="cofactor">
    <cofactor evidence="1 7">
        <name>Ca(2+)</name>
        <dbReference type="ChEBI" id="CHEBI:29108"/>
    </cofactor>
</comment>